<dbReference type="Gene3D" id="2.60.120.620">
    <property type="entry name" value="q2cbj1_9rhob like domain"/>
    <property type="match status" value="1"/>
</dbReference>
<organism evidence="3 4">
    <name type="scientific">Marasmius oreades</name>
    <name type="common">fairy-ring Marasmius</name>
    <dbReference type="NCBI Taxonomy" id="181124"/>
    <lineage>
        <taxon>Eukaryota</taxon>
        <taxon>Fungi</taxon>
        <taxon>Dikarya</taxon>
        <taxon>Basidiomycota</taxon>
        <taxon>Agaricomycotina</taxon>
        <taxon>Agaricomycetes</taxon>
        <taxon>Agaricomycetidae</taxon>
        <taxon>Agaricales</taxon>
        <taxon>Marasmiineae</taxon>
        <taxon>Marasmiaceae</taxon>
        <taxon>Marasmius</taxon>
    </lineage>
</organism>
<keyword evidence="1" id="KW-0408">Iron</keyword>
<dbReference type="GO" id="GO:0046872">
    <property type="term" value="F:metal ion binding"/>
    <property type="evidence" value="ECO:0007669"/>
    <property type="project" value="UniProtKB-KW"/>
</dbReference>
<dbReference type="AlphaFoldDB" id="A0A9P7RVQ7"/>
<gene>
    <name evidence="3" type="ORF">E1B28_011905</name>
</gene>
<evidence type="ECO:0000259" key="2">
    <source>
        <dbReference type="PROSITE" id="PS51471"/>
    </source>
</evidence>
<dbReference type="GeneID" id="66080980"/>
<evidence type="ECO:0000313" key="3">
    <source>
        <dbReference type="EMBL" id="KAG7090307.1"/>
    </source>
</evidence>
<keyword evidence="4" id="KW-1185">Reference proteome</keyword>
<sequence length="430" mass="47771">MSDFKQQINNVRAAVGNSGPWVSGTIQVPPDSLDLYYLDKSGLAQPQVLKLTPAAAVDDLNKLTTNCDRATFGRAKEELLDESYRKAGKMDVERFSSKLDSNVIRLLPRILSHLLKGKDSNREVDAELYKLNVYDTGSFFRVHKDTPRSEYMFSSLVIVFPTPHTGGQLVLRHDDKEHNFDSGTVLSNSPSPNDTIAYVAFFSDVEHEVLPVTSGHRVTLTYNLYFSKSTAQDPDSLLVTKTNFNELRDTISALLDNPQFLPKGGLLGFTLSHSYAVDPDSGDSLNGFLQLLKGEDAVIYSACEDLGLCLSINSVLSERLLVSRALNLADYNDMEESIIDLIMAGIGGTLTHRHNRKPVWEYGDAKQRSKAIAWIKDFKKGQAGYKSPVISYGNYPAVMGYEYIYLTLVAAFGPVDDRKNWSAYEGELPV</sequence>
<dbReference type="PROSITE" id="PS51471">
    <property type="entry name" value="FE2OG_OXY"/>
    <property type="match status" value="1"/>
</dbReference>
<dbReference type="PANTHER" id="PTHR33099:SF14">
    <property type="entry name" value="PROLYL 4-HYDROXYLASE ALPHA SUBUNIT FE(2+) 2OG DIOXYGENASE DOMAIN-CONTAINING PROTEIN"/>
    <property type="match status" value="1"/>
</dbReference>
<dbReference type="KEGG" id="more:E1B28_011905"/>
<accession>A0A9P7RVQ7</accession>
<keyword evidence="1" id="KW-0479">Metal-binding</keyword>
<dbReference type="InterPro" id="IPR005123">
    <property type="entry name" value="Oxoglu/Fe-dep_dioxygenase_dom"/>
</dbReference>
<proteinExistence type="inferred from homology"/>
<keyword evidence="1" id="KW-0560">Oxidoreductase</keyword>
<reference evidence="3" key="1">
    <citation type="journal article" date="2021" name="Genome Biol. Evol.">
        <title>The assembled and annotated genome of the fairy-ring fungus Marasmius oreades.</title>
        <authorList>
            <person name="Hiltunen M."/>
            <person name="Ament-Velasquez S.L."/>
            <person name="Johannesson H."/>
        </authorList>
    </citation>
    <scope>NUCLEOTIDE SEQUENCE</scope>
    <source>
        <strain evidence="3">03SP1</strain>
    </source>
</reference>
<dbReference type="PANTHER" id="PTHR33099">
    <property type="entry name" value="FE2OG DIOXYGENASE DOMAIN-CONTAINING PROTEIN"/>
    <property type="match status" value="1"/>
</dbReference>
<evidence type="ECO:0000256" key="1">
    <source>
        <dbReference type="RuleBase" id="RU003682"/>
    </source>
</evidence>
<protein>
    <recommendedName>
        <fullName evidence="2">Fe2OG dioxygenase domain-containing protein</fullName>
    </recommendedName>
</protein>
<dbReference type="OrthoDB" id="27483at2759"/>
<dbReference type="GO" id="GO:0016491">
    <property type="term" value="F:oxidoreductase activity"/>
    <property type="evidence" value="ECO:0007669"/>
    <property type="project" value="UniProtKB-KW"/>
</dbReference>
<name>A0A9P7RVQ7_9AGAR</name>
<dbReference type="EMBL" id="CM032187">
    <property type="protein sequence ID" value="KAG7090307.1"/>
    <property type="molecule type" value="Genomic_DNA"/>
</dbReference>
<dbReference type="Pfam" id="PF13640">
    <property type="entry name" value="2OG-FeII_Oxy_3"/>
    <property type="match status" value="1"/>
</dbReference>
<evidence type="ECO:0000313" key="4">
    <source>
        <dbReference type="Proteomes" id="UP001049176"/>
    </source>
</evidence>
<comment type="similarity">
    <text evidence="1">Belongs to the iron/ascorbate-dependent oxidoreductase family.</text>
</comment>
<dbReference type="InterPro" id="IPR044862">
    <property type="entry name" value="Pro_4_hyd_alph_FE2OG_OXY"/>
</dbReference>
<dbReference type="Proteomes" id="UP001049176">
    <property type="component" value="Chromosome 7"/>
</dbReference>
<dbReference type="RefSeq" id="XP_043006777.1">
    <property type="nucleotide sequence ID" value="XM_043156962.1"/>
</dbReference>
<comment type="caution">
    <text evidence="3">The sequence shown here is derived from an EMBL/GenBank/DDBJ whole genome shotgun (WGS) entry which is preliminary data.</text>
</comment>
<feature type="domain" description="Fe2OG dioxygenase" evidence="2">
    <location>
        <begin position="125"/>
        <end position="226"/>
    </location>
</feature>